<dbReference type="AlphaFoldDB" id="M4EBI7"/>
<dbReference type="OMA" id="EAMICYQ"/>
<dbReference type="InParanoid" id="M4EBI7"/>
<dbReference type="eggNOG" id="KOG1121">
    <property type="taxonomic scope" value="Eukaryota"/>
</dbReference>
<dbReference type="HOGENOM" id="CLU_009123_13_4_1"/>
<dbReference type="PANTHER" id="PTHR23272">
    <property type="entry name" value="BED FINGER-RELATED"/>
    <property type="match status" value="1"/>
</dbReference>
<proteinExistence type="predicted"/>
<name>M4EBI7_BRACM</name>
<protein>
    <recommendedName>
        <fullName evidence="1">HAT C-terminal dimerisation domain-containing protein</fullName>
    </recommendedName>
</protein>
<accession>M4EBI7</accession>
<dbReference type="STRING" id="51351.M4EBI7"/>
<dbReference type="InterPro" id="IPR008906">
    <property type="entry name" value="HATC_C_dom"/>
</dbReference>
<dbReference type="EnsemblPlants" id="Bra026146.1">
    <property type="protein sequence ID" value="Bra026146.1-P"/>
    <property type="gene ID" value="Bra026146"/>
</dbReference>
<dbReference type="InterPro" id="IPR012337">
    <property type="entry name" value="RNaseH-like_sf"/>
</dbReference>
<reference evidence="2 3" key="2">
    <citation type="journal article" date="2018" name="Hortic Res">
        <title>Improved Brassica rapa reference genome by single-molecule sequencing and chromosome conformation capture technologies.</title>
        <authorList>
            <person name="Zhang L."/>
            <person name="Cai X."/>
            <person name="Wu J."/>
            <person name="Liu M."/>
            <person name="Grob S."/>
            <person name="Cheng F."/>
            <person name="Liang J."/>
            <person name="Cai C."/>
            <person name="Liu Z."/>
            <person name="Liu B."/>
            <person name="Wang F."/>
            <person name="Li S."/>
            <person name="Liu F."/>
            <person name="Li X."/>
            <person name="Cheng L."/>
            <person name="Yang W."/>
            <person name="Li M.H."/>
            <person name="Grossniklaus U."/>
            <person name="Zheng H."/>
            <person name="Wang X."/>
        </authorList>
    </citation>
    <scope>NUCLEOTIDE SEQUENCE [LARGE SCALE GENOMIC DNA]</scope>
    <source>
        <strain evidence="2 3">cv. Chiifu-401-42</strain>
    </source>
</reference>
<keyword evidence="3" id="KW-1185">Reference proteome</keyword>
<dbReference type="GO" id="GO:0046983">
    <property type="term" value="F:protein dimerization activity"/>
    <property type="evidence" value="ECO:0007669"/>
    <property type="project" value="InterPro"/>
</dbReference>
<dbReference type="PANTHER" id="PTHR23272:SF15">
    <property type="entry name" value="ZINC FINGER BED DOMAIN-CONTAINING PROTEIN DAYSLEEPER-LIKE"/>
    <property type="match status" value="1"/>
</dbReference>
<evidence type="ECO:0000259" key="1">
    <source>
        <dbReference type="Pfam" id="PF05699"/>
    </source>
</evidence>
<dbReference type="Pfam" id="PF05699">
    <property type="entry name" value="Dimer_Tnp_hAT"/>
    <property type="match status" value="1"/>
</dbReference>
<dbReference type="Gramene" id="Bra026146.1">
    <property type="protein sequence ID" value="Bra026146.1-P"/>
    <property type="gene ID" value="Bra026146"/>
</dbReference>
<reference evidence="2" key="3">
    <citation type="submission" date="2023-03" db="UniProtKB">
        <authorList>
            <consortium name="EnsemblPlants"/>
        </authorList>
    </citation>
    <scope>IDENTIFICATION</scope>
    <source>
        <strain evidence="2">cv. Chiifu-401-42</strain>
    </source>
</reference>
<sequence>MKTEMDQYLDDTLVLMSDSFDVLGWWKLNSINYPTLSKIAVDLLSVPFSTVSPDCVFDTEVKQMDSYKASLPRVTLEALLCTKDWLKNQTL</sequence>
<dbReference type="SUPFAM" id="SSF53098">
    <property type="entry name" value="Ribonuclease H-like"/>
    <property type="match status" value="1"/>
</dbReference>
<dbReference type="Proteomes" id="UP000011750">
    <property type="component" value="Chromosome A06"/>
</dbReference>
<organism evidence="2 3">
    <name type="scientific">Brassica campestris</name>
    <name type="common">Field mustard</name>
    <dbReference type="NCBI Taxonomy" id="3711"/>
    <lineage>
        <taxon>Eukaryota</taxon>
        <taxon>Viridiplantae</taxon>
        <taxon>Streptophyta</taxon>
        <taxon>Embryophyta</taxon>
        <taxon>Tracheophyta</taxon>
        <taxon>Spermatophyta</taxon>
        <taxon>Magnoliopsida</taxon>
        <taxon>eudicotyledons</taxon>
        <taxon>Gunneridae</taxon>
        <taxon>Pentapetalae</taxon>
        <taxon>rosids</taxon>
        <taxon>malvids</taxon>
        <taxon>Brassicales</taxon>
        <taxon>Brassicaceae</taxon>
        <taxon>Brassiceae</taxon>
        <taxon>Brassica</taxon>
    </lineage>
</organism>
<feature type="domain" description="HAT C-terminal dimerisation" evidence="1">
    <location>
        <begin position="4"/>
        <end position="86"/>
    </location>
</feature>
<evidence type="ECO:0000313" key="3">
    <source>
        <dbReference type="Proteomes" id="UP000011750"/>
    </source>
</evidence>
<evidence type="ECO:0000313" key="2">
    <source>
        <dbReference type="EnsemblPlants" id="Bra026146.1-P"/>
    </source>
</evidence>
<reference evidence="2 3" key="1">
    <citation type="journal article" date="2011" name="Nat. Genet.">
        <title>The genome of the mesopolyploid crop species Brassica rapa.</title>
        <authorList>
            <consortium name="Brassica rapa Genome Sequencing Project Consortium"/>
            <person name="Wang X."/>
            <person name="Wang H."/>
            <person name="Wang J."/>
            <person name="Sun R."/>
            <person name="Wu J."/>
            <person name="Liu S."/>
            <person name="Bai Y."/>
            <person name="Mun J.H."/>
            <person name="Bancroft I."/>
            <person name="Cheng F."/>
            <person name="Huang S."/>
            <person name="Li X."/>
            <person name="Hua W."/>
            <person name="Wang J."/>
            <person name="Wang X."/>
            <person name="Freeling M."/>
            <person name="Pires J.C."/>
            <person name="Paterson A.H."/>
            <person name="Chalhoub B."/>
            <person name="Wang B."/>
            <person name="Hayward A."/>
            <person name="Sharpe A.G."/>
            <person name="Park B.S."/>
            <person name="Weisshaar B."/>
            <person name="Liu B."/>
            <person name="Li B."/>
            <person name="Liu B."/>
            <person name="Tong C."/>
            <person name="Song C."/>
            <person name="Duran C."/>
            <person name="Peng C."/>
            <person name="Geng C."/>
            <person name="Koh C."/>
            <person name="Lin C."/>
            <person name="Edwards D."/>
            <person name="Mu D."/>
            <person name="Shen D."/>
            <person name="Soumpourou E."/>
            <person name="Li F."/>
            <person name="Fraser F."/>
            <person name="Conant G."/>
            <person name="Lassalle G."/>
            <person name="King G.J."/>
            <person name="Bonnema G."/>
            <person name="Tang H."/>
            <person name="Wang H."/>
            <person name="Belcram H."/>
            <person name="Zhou H."/>
            <person name="Hirakawa H."/>
            <person name="Abe H."/>
            <person name="Guo H."/>
            <person name="Wang H."/>
            <person name="Jin H."/>
            <person name="Parkin I.A."/>
            <person name="Batley J."/>
            <person name="Kim J.S."/>
            <person name="Just J."/>
            <person name="Li J."/>
            <person name="Xu J."/>
            <person name="Deng J."/>
            <person name="Kim J.A."/>
            <person name="Li J."/>
            <person name="Yu J."/>
            <person name="Meng J."/>
            <person name="Wang J."/>
            <person name="Min J."/>
            <person name="Poulain J."/>
            <person name="Wang J."/>
            <person name="Hatakeyama K."/>
            <person name="Wu K."/>
            <person name="Wang L."/>
            <person name="Fang L."/>
            <person name="Trick M."/>
            <person name="Links M.G."/>
            <person name="Zhao M."/>
            <person name="Jin M."/>
            <person name="Ramchiary N."/>
            <person name="Drou N."/>
            <person name="Berkman P.J."/>
            <person name="Cai Q."/>
            <person name="Huang Q."/>
            <person name="Li R."/>
            <person name="Tabata S."/>
            <person name="Cheng S."/>
            <person name="Zhang S."/>
            <person name="Zhang S."/>
            <person name="Huang S."/>
            <person name="Sato S."/>
            <person name="Sun S."/>
            <person name="Kwon S.J."/>
            <person name="Choi S.R."/>
            <person name="Lee T.H."/>
            <person name="Fan W."/>
            <person name="Zhao X."/>
            <person name="Tan X."/>
            <person name="Xu X."/>
            <person name="Wang Y."/>
            <person name="Qiu Y."/>
            <person name="Yin Y."/>
            <person name="Li Y."/>
            <person name="Du Y."/>
            <person name="Liao Y."/>
            <person name="Lim Y."/>
            <person name="Narusaka Y."/>
            <person name="Wang Y."/>
            <person name="Wang Z."/>
            <person name="Li Z."/>
            <person name="Wang Z."/>
            <person name="Xiong Z."/>
            <person name="Zhang Z."/>
        </authorList>
    </citation>
    <scope>NUCLEOTIDE SEQUENCE [LARGE SCALE GENOMIC DNA]</scope>
    <source>
        <strain evidence="2 3">cv. Chiifu-401-42</strain>
    </source>
</reference>